<dbReference type="RefSeq" id="WP_126613365.1">
    <property type="nucleotide sequence ID" value="NZ_CP034562.1"/>
</dbReference>
<dbReference type="OrthoDB" id="5513217at2"/>
<dbReference type="KEGG" id="fll:EI427_07760"/>
<evidence type="ECO:0000313" key="4">
    <source>
        <dbReference type="Proteomes" id="UP000267268"/>
    </source>
</evidence>
<accession>A0A3S9P1V6</accession>
<dbReference type="AlphaFoldDB" id="A0A3S9P1V6"/>
<keyword evidence="1" id="KW-0732">Signal</keyword>
<evidence type="ECO:0000256" key="1">
    <source>
        <dbReference type="SAM" id="SignalP"/>
    </source>
</evidence>
<protein>
    <submittedName>
        <fullName evidence="3">DUF3347 domain-containing protein</fullName>
    </submittedName>
</protein>
<feature type="domain" description="DUF3347" evidence="2">
    <location>
        <begin position="48"/>
        <end position="118"/>
    </location>
</feature>
<feature type="signal peptide" evidence="1">
    <location>
        <begin position="1"/>
        <end position="22"/>
    </location>
</feature>
<dbReference type="PROSITE" id="PS51257">
    <property type="entry name" value="PROKAR_LIPOPROTEIN"/>
    <property type="match status" value="1"/>
</dbReference>
<keyword evidence="4" id="KW-1185">Reference proteome</keyword>
<evidence type="ECO:0000313" key="3">
    <source>
        <dbReference type="EMBL" id="AZQ62135.1"/>
    </source>
</evidence>
<name>A0A3S9P1V6_9BACT</name>
<reference evidence="3 4" key="1">
    <citation type="submission" date="2018-12" db="EMBL/GenBank/DDBJ databases">
        <title>Flammeovirga pectinis sp. nov., isolated from the gut of the Korean scallop, Patinopecten yessoensis.</title>
        <authorList>
            <person name="Bae J.-W."/>
            <person name="Jeong Y.-S."/>
            <person name="Kang W."/>
        </authorList>
    </citation>
    <scope>NUCLEOTIDE SEQUENCE [LARGE SCALE GENOMIC DNA]</scope>
    <source>
        <strain evidence="3 4">L12M1</strain>
    </source>
</reference>
<dbReference type="Pfam" id="PF11827">
    <property type="entry name" value="DUF3347"/>
    <property type="match status" value="1"/>
</dbReference>
<gene>
    <name evidence="3" type="ORF">EI427_07760</name>
</gene>
<evidence type="ECO:0000259" key="2">
    <source>
        <dbReference type="Pfam" id="PF11827"/>
    </source>
</evidence>
<dbReference type="Proteomes" id="UP000267268">
    <property type="component" value="Chromosome 1"/>
</dbReference>
<dbReference type="EMBL" id="CP034562">
    <property type="protein sequence ID" value="AZQ62135.1"/>
    <property type="molecule type" value="Genomic_DNA"/>
</dbReference>
<sequence length="169" mass="18483">MKKLLILAVTVLLMMSCGTPKTEQSTKVEEKVELKPVVYNAKKAKGAKAYLKLSECLIAANPTAAQTFAKKVEVTLPSEVSNEVKEAITAIINTDDLEAQRKSFEVVTAYYTEIAKSGEAGMDLYVVHCPMAFNNTGANWLSGTNEVVNPYFGDKMLHCGRVMETIKGK</sequence>
<dbReference type="InterPro" id="IPR021782">
    <property type="entry name" value="DUF3347"/>
</dbReference>
<feature type="chain" id="PRO_5019430644" evidence="1">
    <location>
        <begin position="23"/>
        <end position="169"/>
    </location>
</feature>
<organism evidence="3 4">
    <name type="scientific">Flammeovirga pectinis</name>
    <dbReference type="NCBI Taxonomy" id="2494373"/>
    <lineage>
        <taxon>Bacteria</taxon>
        <taxon>Pseudomonadati</taxon>
        <taxon>Bacteroidota</taxon>
        <taxon>Cytophagia</taxon>
        <taxon>Cytophagales</taxon>
        <taxon>Flammeovirgaceae</taxon>
        <taxon>Flammeovirga</taxon>
    </lineage>
</organism>
<proteinExistence type="predicted"/>